<name>A0A8J7HCG8_9CYAN</name>
<protein>
    <submittedName>
        <fullName evidence="2">Uncharacterized protein</fullName>
    </submittedName>
</protein>
<dbReference type="Proteomes" id="UP000599391">
    <property type="component" value="Unassembled WGS sequence"/>
</dbReference>
<comment type="caution">
    <text evidence="2">The sequence shown here is derived from an EMBL/GenBank/DDBJ whole genome shotgun (WGS) entry which is preliminary data.</text>
</comment>
<gene>
    <name evidence="2" type="ORF">I8751_10600</name>
</gene>
<feature type="transmembrane region" description="Helical" evidence="1">
    <location>
        <begin position="6"/>
        <end position="25"/>
    </location>
</feature>
<keyword evidence="1" id="KW-1133">Transmembrane helix</keyword>
<dbReference type="AlphaFoldDB" id="A0A8J7HCG8"/>
<evidence type="ECO:0000313" key="2">
    <source>
        <dbReference type="EMBL" id="MBH8552809.1"/>
    </source>
</evidence>
<dbReference type="Pfam" id="PF25184">
    <property type="entry name" value="YxzE"/>
    <property type="match status" value="1"/>
</dbReference>
<keyword evidence="1" id="KW-0812">Transmembrane</keyword>
<proteinExistence type="predicted"/>
<accession>A0A8J7HCG8</accession>
<organism evidence="2 3">
    <name type="scientific">Atlanticothrix silvestris CENA357</name>
    <dbReference type="NCBI Taxonomy" id="1725252"/>
    <lineage>
        <taxon>Bacteria</taxon>
        <taxon>Bacillati</taxon>
        <taxon>Cyanobacteriota</taxon>
        <taxon>Cyanophyceae</taxon>
        <taxon>Nostocales</taxon>
        <taxon>Nodulariaceae</taxon>
        <taxon>Atlanticothrix</taxon>
        <taxon>Atlanticothrix silvestris</taxon>
    </lineage>
</organism>
<keyword evidence="1" id="KW-0472">Membrane</keyword>
<dbReference type="RefSeq" id="WP_214439109.1">
    <property type="nucleotide sequence ID" value="NZ_JAECZB010000019.1"/>
</dbReference>
<dbReference type="InterPro" id="IPR057360">
    <property type="entry name" value="YxzE"/>
</dbReference>
<evidence type="ECO:0000313" key="3">
    <source>
        <dbReference type="Proteomes" id="UP000599391"/>
    </source>
</evidence>
<dbReference type="EMBL" id="JAECZB010000019">
    <property type="protein sequence ID" value="MBH8552809.1"/>
    <property type="molecule type" value="Genomic_DNA"/>
</dbReference>
<sequence length="87" mass="9019">MVNAIIALTIGLAPLGLIFLFKLLIGKFSKKNSRKNLARNPTYYAGESDTSYTDWGISDYGSYDSGSSCDSGGYDGGGGGGCDSGGF</sequence>
<keyword evidence="3" id="KW-1185">Reference proteome</keyword>
<reference evidence="2 3" key="1">
    <citation type="journal article" date="2021" name="Int. J. Syst. Evol. Microbiol.">
        <title>Amazonocrinis nigriterrae gen. nov., sp. nov., Atlanticothrix silvestris gen. nov., sp. nov. and Dendronalium phyllosphericum gen. nov., sp. nov., nostocacean cyanobacteria from Brazilian environments.</title>
        <authorList>
            <person name="Alvarenga D.O."/>
            <person name="Andreote A.P.D."/>
            <person name="Branco L.H.Z."/>
            <person name="Delbaje E."/>
            <person name="Cruz R.B."/>
            <person name="Varani A.M."/>
            <person name="Fiore M.F."/>
        </authorList>
    </citation>
    <scope>NUCLEOTIDE SEQUENCE [LARGE SCALE GENOMIC DNA]</scope>
    <source>
        <strain evidence="2 3">CENA357</strain>
    </source>
</reference>
<evidence type="ECO:0000256" key="1">
    <source>
        <dbReference type="SAM" id="Phobius"/>
    </source>
</evidence>